<comment type="catalytic activity">
    <reaction evidence="10">
        <text>a 5'-end (N(7)-methyl 5'-triphosphoguanosine)-ribonucleoside in mRNA + H2O = N(7)-methyl-GDP + a 5'-end phospho-ribonucleoside in mRNA + 2 H(+)</text>
        <dbReference type="Rhea" id="RHEA:67484"/>
        <dbReference type="Rhea" id="RHEA-COMP:15692"/>
        <dbReference type="Rhea" id="RHEA-COMP:17167"/>
        <dbReference type="ChEBI" id="CHEBI:15377"/>
        <dbReference type="ChEBI" id="CHEBI:15378"/>
        <dbReference type="ChEBI" id="CHEBI:63714"/>
        <dbReference type="ChEBI" id="CHEBI:138282"/>
        <dbReference type="ChEBI" id="CHEBI:156461"/>
        <dbReference type="EC" id="3.6.1.62"/>
    </reaction>
    <physiologicalReaction direction="left-to-right" evidence="10">
        <dbReference type="Rhea" id="RHEA:67485"/>
    </physiologicalReaction>
</comment>
<dbReference type="GO" id="GO:0000932">
    <property type="term" value="C:P-body"/>
    <property type="evidence" value="ECO:0007669"/>
    <property type="project" value="TreeGrafter"/>
</dbReference>
<dbReference type="Gene3D" id="2.30.29.30">
    <property type="entry name" value="Pleckstrin-homology domain (PH domain)/Phosphotyrosine-binding domain (PTB)"/>
    <property type="match status" value="1"/>
</dbReference>
<dbReference type="FunFam" id="2.30.29.30:FF:000097">
    <property type="entry name" value="Putative mRNA-decapping enzyme 1A"/>
    <property type="match status" value="1"/>
</dbReference>
<dbReference type="GeneTree" id="ENSGT00940000158409"/>
<dbReference type="GO" id="GO:0005634">
    <property type="term" value="C:nucleus"/>
    <property type="evidence" value="ECO:0007669"/>
    <property type="project" value="UniProtKB-SubCell"/>
</dbReference>
<comment type="subcellular location">
    <subcellularLocation>
        <location evidence="2">Cytoplasm</location>
    </subcellularLocation>
    <subcellularLocation>
        <location evidence="1">Nucleus</location>
    </subcellularLocation>
</comment>
<dbReference type="CDD" id="cd09804">
    <property type="entry name" value="Dcp1"/>
    <property type="match status" value="1"/>
</dbReference>
<dbReference type="GO" id="GO:0003729">
    <property type="term" value="F:mRNA binding"/>
    <property type="evidence" value="ECO:0007669"/>
    <property type="project" value="TreeGrafter"/>
</dbReference>
<feature type="region of interest" description="Disordered" evidence="11">
    <location>
        <begin position="234"/>
        <end position="262"/>
    </location>
</feature>
<dbReference type="PANTHER" id="PTHR16290">
    <property type="entry name" value="TRANSCRIPTION FACTOR SMIF DECAPPING ENZYME DCP1"/>
    <property type="match status" value="1"/>
</dbReference>
<comment type="similarity">
    <text evidence="3">Belongs to the DCP1 family.</text>
</comment>
<dbReference type="Proteomes" id="UP000007303">
    <property type="component" value="Unassembled WGS sequence"/>
</dbReference>
<dbReference type="AlphaFoldDB" id="H3CQ57"/>
<keyword evidence="5" id="KW-0597">Phosphoprotein</keyword>
<dbReference type="InterPro" id="IPR010334">
    <property type="entry name" value="Dcp1"/>
</dbReference>
<keyword evidence="14" id="KW-1185">Reference proteome</keyword>
<dbReference type="EC" id="3.6.1.62" evidence="9"/>
<dbReference type="GO" id="GO:0031087">
    <property type="term" value="P:deadenylation-independent decapping of nuclear-transcribed mRNA"/>
    <property type="evidence" value="ECO:0007669"/>
    <property type="project" value="TreeGrafter"/>
</dbReference>
<dbReference type="HOGENOM" id="CLU_030030_0_1_1"/>
<evidence type="ECO:0000313" key="13">
    <source>
        <dbReference type="Ensembl" id="ENSTNIP00000010391.1"/>
    </source>
</evidence>
<dbReference type="Ensembl" id="ENSTNIT00000010572.1">
    <property type="protein sequence ID" value="ENSTNIP00000010391.1"/>
    <property type="gene ID" value="ENSTNIG00000007579.1"/>
</dbReference>
<dbReference type="InterPro" id="IPR031953">
    <property type="entry name" value="mRNA_decap_C"/>
</dbReference>
<keyword evidence="8" id="KW-0539">Nucleus</keyword>
<evidence type="ECO:0000256" key="1">
    <source>
        <dbReference type="ARBA" id="ARBA00004123"/>
    </source>
</evidence>
<feature type="compositionally biased region" description="Basic and acidic residues" evidence="11">
    <location>
        <begin position="170"/>
        <end position="183"/>
    </location>
</feature>
<evidence type="ECO:0000256" key="2">
    <source>
        <dbReference type="ARBA" id="ARBA00004496"/>
    </source>
</evidence>
<dbReference type="Pfam" id="PF16741">
    <property type="entry name" value="mRNA_decap_C"/>
    <property type="match status" value="1"/>
</dbReference>
<evidence type="ECO:0000256" key="7">
    <source>
        <dbReference type="ARBA" id="ARBA00023161"/>
    </source>
</evidence>
<feature type="region of interest" description="Disordered" evidence="11">
    <location>
        <begin position="170"/>
        <end position="199"/>
    </location>
</feature>
<sequence>SSAGSSSSMSVKGLDISLSALQRQDPYIKNIVDVASQVALYTFNSRSNEWEKTEVEGALFVYTRLASPRHGFTIMNRLSMENLTEPITKDLDFQLQHPFLLYRNARFAIHGIWFYDKEDCQRITQRMKTLTEQEQTRAQSQVQCLSPESGGSETKMVDIIEMLTNARSDYEKAQSTPEPKEIRGSSVLSRNPNLIKPIPVKPNAQVQHHRLRYQDSDYAKPRGLSVATLFGFQKDHQSSKPEPVSPLATPLETSSPGLVRPPVARTLTYEDASNTHQPDEEQPQQHCPAFRKLLQGQRGVGGGVGVLQTVSESPENRLCDNGVPLQHSSRDLTPREAFQSQPILPSSSSLNLATPLCCSIQQNVVCRPVTLTSVPCSHFRAQQSHQSCLEHSRPQTESLHNQSASAIQGKVWSGWSSQIPSVVSPHELLRKLQLVQNEQRIATNEPPRPCPGLAPRFLGPTQAPAEGPAPDLSTTAIKKAAVQIPVTSPQTVAATVSPSLLLSPLVFTQANTCPRSAGEATKHSLLLSKLPLQPEVPVLSRNQLQATLLTLIKSDSSFLDTIYEAYISRFSNGTSSK</sequence>
<dbReference type="GO" id="GO:0140933">
    <property type="term" value="F:5'-(N(7)-methylguanosine 5'-triphospho)-[mRNA] hydrolase activity"/>
    <property type="evidence" value="ECO:0007669"/>
    <property type="project" value="UniProtKB-EC"/>
</dbReference>
<name>H3CQ57_TETNG</name>
<evidence type="ECO:0000259" key="12">
    <source>
        <dbReference type="Pfam" id="PF16741"/>
    </source>
</evidence>
<dbReference type="OMA" id="IHPVGET"/>
<dbReference type="Gene3D" id="6.10.140.2030">
    <property type="match status" value="1"/>
</dbReference>
<evidence type="ECO:0000313" key="14">
    <source>
        <dbReference type="Proteomes" id="UP000007303"/>
    </source>
</evidence>
<evidence type="ECO:0000256" key="8">
    <source>
        <dbReference type="ARBA" id="ARBA00023242"/>
    </source>
</evidence>
<accession>H3CQ57</accession>
<dbReference type="Pfam" id="PF06058">
    <property type="entry name" value="DCP1"/>
    <property type="match status" value="1"/>
</dbReference>
<dbReference type="GO" id="GO:0008047">
    <property type="term" value="F:enzyme activator activity"/>
    <property type="evidence" value="ECO:0007669"/>
    <property type="project" value="InterPro"/>
</dbReference>
<evidence type="ECO:0000256" key="5">
    <source>
        <dbReference type="ARBA" id="ARBA00022553"/>
    </source>
</evidence>
<reference evidence="13" key="3">
    <citation type="submission" date="2025-09" db="UniProtKB">
        <authorList>
            <consortium name="Ensembl"/>
        </authorList>
    </citation>
    <scope>IDENTIFICATION</scope>
</reference>
<evidence type="ECO:0000256" key="9">
    <source>
        <dbReference type="ARBA" id="ARBA00026102"/>
    </source>
</evidence>
<feature type="domain" description="mRNA-decapping enzyme C-terminal" evidence="12">
    <location>
        <begin position="537"/>
        <end position="576"/>
    </location>
</feature>
<reference evidence="13" key="2">
    <citation type="submission" date="2025-08" db="UniProtKB">
        <authorList>
            <consortium name="Ensembl"/>
        </authorList>
    </citation>
    <scope>IDENTIFICATION</scope>
</reference>
<dbReference type="SUPFAM" id="SSF50729">
    <property type="entry name" value="PH domain-like"/>
    <property type="match status" value="1"/>
</dbReference>
<dbReference type="GO" id="GO:0000184">
    <property type="term" value="P:nuclear-transcribed mRNA catabolic process, nonsense-mediated decay"/>
    <property type="evidence" value="ECO:0007669"/>
    <property type="project" value="UniProtKB-KW"/>
</dbReference>
<keyword evidence="4" id="KW-0963">Cytoplasm</keyword>
<keyword evidence="7" id="KW-0866">Nonsense-mediated mRNA decay</keyword>
<reference evidence="14" key="1">
    <citation type="journal article" date="2004" name="Nature">
        <title>Genome duplication in the teleost fish Tetraodon nigroviridis reveals the early vertebrate proto-karyotype.</title>
        <authorList>
            <person name="Jaillon O."/>
            <person name="Aury J.-M."/>
            <person name="Brunet F."/>
            <person name="Petit J.-L."/>
            <person name="Stange-Thomann N."/>
            <person name="Mauceli E."/>
            <person name="Bouneau L."/>
            <person name="Fischer C."/>
            <person name="Ozouf-Costaz C."/>
            <person name="Bernot A."/>
            <person name="Nicaud S."/>
            <person name="Jaffe D."/>
            <person name="Fisher S."/>
            <person name="Lutfalla G."/>
            <person name="Dossat C."/>
            <person name="Segurens B."/>
            <person name="Dasilva C."/>
            <person name="Salanoubat M."/>
            <person name="Levy M."/>
            <person name="Boudet N."/>
            <person name="Castellano S."/>
            <person name="Anthouard V."/>
            <person name="Jubin C."/>
            <person name="Castelli V."/>
            <person name="Katinka M."/>
            <person name="Vacherie B."/>
            <person name="Biemont C."/>
            <person name="Skalli Z."/>
            <person name="Cattolico L."/>
            <person name="Poulain J."/>
            <person name="De Berardinis V."/>
            <person name="Cruaud C."/>
            <person name="Duprat S."/>
            <person name="Brottier P."/>
            <person name="Coutanceau J.-P."/>
            <person name="Gouzy J."/>
            <person name="Parra G."/>
            <person name="Lardier G."/>
            <person name="Chapple C."/>
            <person name="McKernan K.J."/>
            <person name="McEwan P."/>
            <person name="Bosak S."/>
            <person name="Kellis M."/>
            <person name="Volff J.-N."/>
            <person name="Guigo R."/>
            <person name="Zody M.C."/>
            <person name="Mesirov J."/>
            <person name="Lindblad-Toh K."/>
            <person name="Birren B."/>
            <person name="Nusbaum C."/>
            <person name="Kahn D."/>
            <person name="Robinson-Rechavi M."/>
            <person name="Laudet V."/>
            <person name="Schachter V."/>
            <person name="Quetier F."/>
            <person name="Saurin W."/>
            <person name="Scarpelli C."/>
            <person name="Wincker P."/>
            <person name="Lander E.S."/>
            <person name="Weissenbach J."/>
            <person name="Roest Crollius H."/>
        </authorList>
    </citation>
    <scope>NUCLEOTIDE SEQUENCE [LARGE SCALE GENOMIC DNA]</scope>
</reference>
<dbReference type="GO" id="GO:0000290">
    <property type="term" value="P:deadenylation-dependent decapping of nuclear-transcribed mRNA"/>
    <property type="evidence" value="ECO:0007669"/>
    <property type="project" value="InterPro"/>
</dbReference>
<dbReference type="SMR" id="H3CQ57"/>
<evidence type="ECO:0000256" key="4">
    <source>
        <dbReference type="ARBA" id="ARBA00022490"/>
    </source>
</evidence>
<keyword evidence="6" id="KW-0378">Hydrolase</keyword>
<protein>
    <recommendedName>
        <fullName evidence="9">5'-(N(7)-methylguanosine 5'-triphospho)-[mRNA] hydrolase</fullName>
        <ecNumber evidence="9">3.6.1.62</ecNumber>
    </recommendedName>
</protein>
<evidence type="ECO:0000256" key="10">
    <source>
        <dbReference type="ARBA" id="ARBA00047661"/>
    </source>
</evidence>
<evidence type="ECO:0000256" key="3">
    <source>
        <dbReference type="ARBA" id="ARBA00008778"/>
    </source>
</evidence>
<organism evidence="13 14">
    <name type="scientific">Tetraodon nigroviridis</name>
    <name type="common">Spotted green pufferfish</name>
    <name type="synonym">Chelonodon nigroviridis</name>
    <dbReference type="NCBI Taxonomy" id="99883"/>
    <lineage>
        <taxon>Eukaryota</taxon>
        <taxon>Metazoa</taxon>
        <taxon>Chordata</taxon>
        <taxon>Craniata</taxon>
        <taxon>Vertebrata</taxon>
        <taxon>Euteleostomi</taxon>
        <taxon>Actinopterygii</taxon>
        <taxon>Neopterygii</taxon>
        <taxon>Teleostei</taxon>
        <taxon>Neoteleostei</taxon>
        <taxon>Acanthomorphata</taxon>
        <taxon>Eupercaria</taxon>
        <taxon>Tetraodontiformes</taxon>
        <taxon>Tetradontoidea</taxon>
        <taxon>Tetraodontidae</taxon>
        <taxon>Tetraodon</taxon>
    </lineage>
</organism>
<evidence type="ECO:0000256" key="11">
    <source>
        <dbReference type="SAM" id="MobiDB-lite"/>
    </source>
</evidence>
<dbReference type="InterPro" id="IPR011993">
    <property type="entry name" value="PH-like_dom_sf"/>
</dbReference>
<dbReference type="InParanoid" id="H3CQ57"/>
<dbReference type="STRING" id="99883.ENSTNIP00000010391"/>
<evidence type="ECO:0000256" key="6">
    <source>
        <dbReference type="ARBA" id="ARBA00022801"/>
    </source>
</evidence>
<dbReference type="PANTHER" id="PTHR16290:SF5">
    <property type="entry name" value="MRNA-DECAPPING ENZYME 1B"/>
    <property type="match status" value="1"/>
</dbReference>
<proteinExistence type="inferred from homology"/>